<accession>A0A0J1H6M0</accession>
<reference evidence="1 2" key="1">
    <citation type="submission" date="2015-05" db="EMBL/GenBank/DDBJ databases">
        <title>Photobacterium galathea sp. nov.</title>
        <authorList>
            <person name="Machado H."/>
            <person name="Gram L."/>
        </authorList>
    </citation>
    <scope>NUCLEOTIDE SEQUENCE [LARGE SCALE GENOMIC DNA]</scope>
    <source>
        <strain evidence="1 2">CGMCC 1.12159</strain>
    </source>
</reference>
<sequence>MSQVHAHNVLNKLLEASTPYTLDSLRKAVLAEYGDEVRFHTCSQQDLTFDALMDFLLSKQKVVIDGEHVVANRDRMCNH</sequence>
<dbReference type="STRING" id="1195763.ABT56_04775"/>
<dbReference type="PATRIC" id="fig|1195763.3.peg.1011"/>
<comment type="caution">
    <text evidence="1">The sequence shown here is derived from an EMBL/GenBank/DDBJ whole genome shotgun (WGS) entry which is preliminary data.</text>
</comment>
<dbReference type="InterPro" id="IPR019620">
    <property type="entry name" value="Metal-bd_prot_put"/>
</dbReference>
<dbReference type="Proteomes" id="UP000036097">
    <property type="component" value="Unassembled WGS sequence"/>
</dbReference>
<evidence type="ECO:0008006" key="3">
    <source>
        <dbReference type="Google" id="ProtNLM"/>
    </source>
</evidence>
<organism evidence="1 2">
    <name type="scientific">Photobacterium aquae</name>
    <dbReference type="NCBI Taxonomy" id="1195763"/>
    <lineage>
        <taxon>Bacteria</taxon>
        <taxon>Pseudomonadati</taxon>
        <taxon>Pseudomonadota</taxon>
        <taxon>Gammaproteobacteria</taxon>
        <taxon>Vibrionales</taxon>
        <taxon>Vibrionaceae</taxon>
        <taxon>Photobacterium</taxon>
    </lineage>
</organism>
<keyword evidence="2" id="KW-1185">Reference proteome</keyword>
<dbReference type="OrthoDB" id="285410at2"/>
<evidence type="ECO:0000313" key="2">
    <source>
        <dbReference type="Proteomes" id="UP000036097"/>
    </source>
</evidence>
<name>A0A0J1H6M0_9GAMM</name>
<dbReference type="NCBIfam" id="TIGR03853">
    <property type="entry name" value="matur_matur"/>
    <property type="match status" value="1"/>
</dbReference>
<dbReference type="AlphaFoldDB" id="A0A0J1H6M0"/>
<dbReference type="Pfam" id="PF10678">
    <property type="entry name" value="DUF2492"/>
    <property type="match status" value="1"/>
</dbReference>
<evidence type="ECO:0000313" key="1">
    <source>
        <dbReference type="EMBL" id="KLV07383.1"/>
    </source>
</evidence>
<gene>
    <name evidence="1" type="ORF">ABT56_04775</name>
</gene>
<proteinExistence type="predicted"/>
<dbReference type="RefSeq" id="WP_047877724.1">
    <property type="nucleotide sequence ID" value="NZ_LDOT01000005.1"/>
</dbReference>
<protein>
    <recommendedName>
        <fullName evidence="3">Metal-binding protein</fullName>
    </recommendedName>
</protein>
<dbReference type="EMBL" id="LDOT01000005">
    <property type="protein sequence ID" value="KLV07383.1"/>
    <property type="molecule type" value="Genomic_DNA"/>
</dbReference>